<feature type="domain" description="Protein kinase" evidence="9">
    <location>
        <begin position="1"/>
        <end position="253"/>
    </location>
</feature>
<evidence type="ECO:0000256" key="5">
    <source>
        <dbReference type="ARBA" id="ARBA00022777"/>
    </source>
</evidence>
<feature type="region of interest" description="Disordered" evidence="7">
    <location>
        <begin position="341"/>
        <end position="417"/>
    </location>
</feature>
<evidence type="ECO:0000259" key="9">
    <source>
        <dbReference type="PROSITE" id="PS50011"/>
    </source>
</evidence>
<dbReference type="AlphaFoldDB" id="A0A9W6HB82"/>
<keyword evidence="2" id="KW-0723">Serine/threonine-protein kinase</keyword>
<dbReference type="InterPro" id="IPR008271">
    <property type="entry name" value="Ser/Thr_kinase_AS"/>
</dbReference>
<dbReference type="InterPro" id="IPR000719">
    <property type="entry name" value="Prot_kinase_dom"/>
</dbReference>
<dbReference type="PANTHER" id="PTHR43289:SF6">
    <property type="entry name" value="SERINE_THREONINE-PROTEIN KINASE NEKL-3"/>
    <property type="match status" value="1"/>
</dbReference>
<name>A0A9W6HB82_9MICO</name>
<dbReference type="PROSITE" id="PS00108">
    <property type="entry name" value="PROTEIN_KINASE_ST"/>
    <property type="match status" value="1"/>
</dbReference>
<keyword evidence="8" id="KW-1133">Transmembrane helix</keyword>
<evidence type="ECO:0000313" key="11">
    <source>
        <dbReference type="Proteomes" id="UP001142372"/>
    </source>
</evidence>
<keyword evidence="11" id="KW-1185">Reference proteome</keyword>
<dbReference type="CDD" id="cd14014">
    <property type="entry name" value="STKc_PknB_like"/>
    <property type="match status" value="1"/>
</dbReference>
<protein>
    <recommendedName>
        <fullName evidence="1">non-specific serine/threonine protein kinase</fullName>
        <ecNumber evidence="1">2.7.11.1</ecNumber>
    </recommendedName>
</protein>
<comment type="caution">
    <text evidence="10">The sequence shown here is derived from an EMBL/GenBank/DDBJ whole genome shotgun (WGS) entry which is preliminary data.</text>
</comment>
<sequence>MATVYSAQDLQLDRAVAVKVFAAGEASDDARRRAETQLLARLNHPNLVTLFDAHLAASDADEDPSYLVMELVDGPSLRDELKRGPLPAPEVAALAVELAEALVAVHAAGVVHRDLKPANILLALTGLPSVPYRGKLADFGIAHLVGSERITSNGIVIGTAAYLSPEQAHGAEPGPPADIYSLGLVLIEALTGNRAFPGTAAESLGARVVRDPLVPSNLPPAWAELLTAMTARPPEARPDALEVAVRAREHAAELDGWAPGADETAPATVVAGAAGAGVAAVAAPDDPTLLLTQASAPPPIAEPPARRPRRGLIGAIVAVAVVAVAVAAVIGVGAWIGANAPAAGPSHTPSQTVAPVAPVSSTPPSPRPTPSVTTPPASTPATPTTTPSDKGNGKGNGKPGNDDGPGPGKGKVKKDKG</sequence>
<proteinExistence type="predicted"/>
<dbReference type="PANTHER" id="PTHR43289">
    <property type="entry name" value="MITOGEN-ACTIVATED PROTEIN KINASE KINASE KINASE 20-RELATED"/>
    <property type="match status" value="1"/>
</dbReference>
<evidence type="ECO:0000313" key="10">
    <source>
        <dbReference type="EMBL" id="GLJ76878.1"/>
    </source>
</evidence>
<dbReference type="EMBL" id="BSEN01000012">
    <property type="protein sequence ID" value="GLJ76878.1"/>
    <property type="molecule type" value="Genomic_DNA"/>
</dbReference>
<feature type="transmembrane region" description="Helical" evidence="8">
    <location>
        <begin position="312"/>
        <end position="336"/>
    </location>
</feature>
<dbReference type="Gene3D" id="1.10.510.10">
    <property type="entry name" value="Transferase(Phosphotransferase) domain 1"/>
    <property type="match status" value="1"/>
</dbReference>
<keyword evidence="8" id="KW-0472">Membrane</keyword>
<dbReference type="GO" id="GO:0005524">
    <property type="term" value="F:ATP binding"/>
    <property type="evidence" value="ECO:0007669"/>
    <property type="project" value="UniProtKB-KW"/>
</dbReference>
<keyword evidence="4" id="KW-0547">Nucleotide-binding</keyword>
<dbReference type="SMART" id="SM00220">
    <property type="entry name" value="S_TKc"/>
    <property type="match status" value="1"/>
</dbReference>
<organism evidence="10 11">
    <name type="scientific">Leifsonia poae</name>
    <dbReference type="NCBI Taxonomy" id="110933"/>
    <lineage>
        <taxon>Bacteria</taxon>
        <taxon>Bacillati</taxon>
        <taxon>Actinomycetota</taxon>
        <taxon>Actinomycetes</taxon>
        <taxon>Micrococcales</taxon>
        <taxon>Microbacteriaceae</taxon>
        <taxon>Leifsonia</taxon>
    </lineage>
</organism>
<evidence type="ECO:0000256" key="1">
    <source>
        <dbReference type="ARBA" id="ARBA00012513"/>
    </source>
</evidence>
<dbReference type="PROSITE" id="PS50011">
    <property type="entry name" value="PROTEIN_KINASE_DOM"/>
    <property type="match status" value="1"/>
</dbReference>
<keyword evidence="3" id="KW-0808">Transferase</keyword>
<dbReference type="InterPro" id="IPR011009">
    <property type="entry name" value="Kinase-like_dom_sf"/>
</dbReference>
<keyword evidence="8" id="KW-0812">Transmembrane</keyword>
<evidence type="ECO:0000256" key="3">
    <source>
        <dbReference type="ARBA" id="ARBA00022679"/>
    </source>
</evidence>
<evidence type="ECO:0000256" key="6">
    <source>
        <dbReference type="ARBA" id="ARBA00022840"/>
    </source>
</evidence>
<reference evidence="10" key="1">
    <citation type="journal article" date="2014" name="Int. J. Syst. Evol. Microbiol.">
        <title>Complete genome sequence of Corynebacterium casei LMG S-19264T (=DSM 44701T), isolated from a smear-ripened cheese.</title>
        <authorList>
            <consortium name="US DOE Joint Genome Institute (JGI-PGF)"/>
            <person name="Walter F."/>
            <person name="Albersmeier A."/>
            <person name="Kalinowski J."/>
            <person name="Ruckert C."/>
        </authorList>
    </citation>
    <scope>NUCLEOTIDE SEQUENCE</scope>
    <source>
        <strain evidence="10">VKM Ac-1401</strain>
    </source>
</reference>
<feature type="compositionally biased region" description="Low complexity" evidence="7">
    <location>
        <begin position="370"/>
        <end position="390"/>
    </location>
</feature>
<evidence type="ECO:0000256" key="7">
    <source>
        <dbReference type="SAM" id="MobiDB-lite"/>
    </source>
</evidence>
<dbReference type="Gene3D" id="3.30.200.20">
    <property type="entry name" value="Phosphorylase Kinase, domain 1"/>
    <property type="match status" value="1"/>
</dbReference>
<gene>
    <name evidence="10" type="ORF">GCM10017584_24520</name>
</gene>
<dbReference type="SUPFAM" id="SSF56112">
    <property type="entry name" value="Protein kinase-like (PK-like)"/>
    <property type="match status" value="1"/>
</dbReference>
<dbReference type="GO" id="GO:0004674">
    <property type="term" value="F:protein serine/threonine kinase activity"/>
    <property type="evidence" value="ECO:0007669"/>
    <property type="project" value="UniProtKB-KW"/>
</dbReference>
<evidence type="ECO:0000256" key="4">
    <source>
        <dbReference type="ARBA" id="ARBA00022741"/>
    </source>
</evidence>
<feature type="compositionally biased region" description="Gly residues" evidence="7">
    <location>
        <begin position="393"/>
        <end position="409"/>
    </location>
</feature>
<keyword evidence="6" id="KW-0067">ATP-binding</keyword>
<dbReference type="Proteomes" id="UP001142372">
    <property type="component" value="Unassembled WGS sequence"/>
</dbReference>
<evidence type="ECO:0000256" key="8">
    <source>
        <dbReference type="SAM" id="Phobius"/>
    </source>
</evidence>
<keyword evidence="5" id="KW-0418">Kinase</keyword>
<evidence type="ECO:0000256" key="2">
    <source>
        <dbReference type="ARBA" id="ARBA00022527"/>
    </source>
</evidence>
<dbReference type="EC" id="2.7.11.1" evidence="1"/>
<reference evidence="10" key="2">
    <citation type="submission" date="2023-01" db="EMBL/GenBank/DDBJ databases">
        <authorList>
            <person name="Sun Q."/>
            <person name="Evtushenko L."/>
        </authorList>
    </citation>
    <scope>NUCLEOTIDE SEQUENCE</scope>
    <source>
        <strain evidence="10">VKM Ac-1401</strain>
    </source>
</reference>
<dbReference type="Pfam" id="PF00069">
    <property type="entry name" value="Pkinase"/>
    <property type="match status" value="1"/>
</dbReference>
<accession>A0A9W6HB82</accession>